<keyword evidence="6 10" id="KW-0297">G-protein coupled receptor</keyword>
<feature type="transmembrane region" description="Helical" evidence="11">
    <location>
        <begin position="121"/>
        <end position="139"/>
    </location>
</feature>
<protein>
    <submittedName>
        <fullName evidence="13">G-protein coupled receptor moody</fullName>
    </submittedName>
</protein>
<feature type="transmembrane region" description="Helical" evidence="11">
    <location>
        <begin position="40"/>
        <end position="69"/>
    </location>
</feature>
<keyword evidence="3" id="KW-1003">Cell membrane</keyword>
<dbReference type="Pfam" id="PF00001">
    <property type="entry name" value="7tm_1"/>
    <property type="match status" value="1"/>
</dbReference>
<proteinExistence type="inferred from homology"/>
<dbReference type="Gene3D" id="1.20.1070.10">
    <property type="entry name" value="Rhodopsin 7-helix transmembrane proteins"/>
    <property type="match status" value="2"/>
</dbReference>
<keyword evidence="4 10" id="KW-0812">Transmembrane</keyword>
<evidence type="ECO:0000259" key="12">
    <source>
        <dbReference type="PROSITE" id="PS50262"/>
    </source>
</evidence>
<feature type="transmembrane region" description="Helical" evidence="11">
    <location>
        <begin position="209"/>
        <end position="233"/>
    </location>
</feature>
<evidence type="ECO:0000313" key="13">
    <source>
        <dbReference type="EMBL" id="KYN37018.1"/>
    </source>
</evidence>
<evidence type="ECO:0000256" key="1">
    <source>
        <dbReference type="ARBA" id="ARBA00004651"/>
    </source>
</evidence>
<dbReference type="InterPro" id="IPR000276">
    <property type="entry name" value="GPCR_Rhodpsn"/>
</dbReference>
<evidence type="ECO:0000256" key="7">
    <source>
        <dbReference type="ARBA" id="ARBA00023136"/>
    </source>
</evidence>
<sequence length="534" mass="60688">MLKHWWMTNNETGRNSSDDLAIEEMLQDPGSVILFVDYPRWLLCFAAACCILFMLVGIPGNLITVIALFRTKKLKNATAVFIMNLSISDLMFCCFNLPLATSTFWHRSWLHGPLLCRLFPLLRYGLVAVSLFSVLAITINRYVMIGHPSLYSMLYKTKFLIPMVLAIWIIAFGLLVVTWFERFGRFGLDPVIGSCTILPDINGRSPKEFLFVLAFLIPCLAIIVCYARIFYIVRETASKSRSRVKIFNVEPTETSHDQPSIMKNQEQELSVLCVPFSSMQVVLLNPNEGKNLELPSTSANEDSSSSKQLIHEQKTNDTMNMHTDDQTTNIAKSNNGYDASEASLSEDIPFVDERAIEKSDTETKLFFNRDQCELQWKLSENPCGRLGRLTGQASFIVETSLQRIAGGEHSNRLSSRSLEEINESHARKAFRRQSKFMSVGRKCNGMPEYATPRMSAKDRKLLQMILVIFVSFLVCYLPITVTKLLQGAVFQDWQGLNIAGYILIYLTTCINPVIYVVMSSEYRSAYRYVLLCKR</sequence>
<organism evidence="13 14">
    <name type="scientific">Trachymyrmex septentrionalis</name>
    <dbReference type="NCBI Taxonomy" id="34720"/>
    <lineage>
        <taxon>Eukaryota</taxon>
        <taxon>Metazoa</taxon>
        <taxon>Ecdysozoa</taxon>
        <taxon>Arthropoda</taxon>
        <taxon>Hexapoda</taxon>
        <taxon>Insecta</taxon>
        <taxon>Pterygota</taxon>
        <taxon>Neoptera</taxon>
        <taxon>Endopterygota</taxon>
        <taxon>Hymenoptera</taxon>
        <taxon>Apocrita</taxon>
        <taxon>Aculeata</taxon>
        <taxon>Formicoidea</taxon>
        <taxon>Formicidae</taxon>
        <taxon>Myrmicinae</taxon>
        <taxon>Trachymyrmex</taxon>
    </lineage>
</organism>
<dbReference type="GO" id="GO:0005886">
    <property type="term" value="C:plasma membrane"/>
    <property type="evidence" value="ECO:0007669"/>
    <property type="project" value="UniProtKB-SubCell"/>
</dbReference>
<evidence type="ECO:0000256" key="4">
    <source>
        <dbReference type="ARBA" id="ARBA00022692"/>
    </source>
</evidence>
<comment type="similarity">
    <text evidence="2 10">Belongs to the G-protein coupled receptor 1 family.</text>
</comment>
<evidence type="ECO:0000256" key="2">
    <source>
        <dbReference type="ARBA" id="ARBA00010663"/>
    </source>
</evidence>
<dbReference type="PROSITE" id="PS00237">
    <property type="entry name" value="G_PROTEIN_RECEP_F1_1"/>
    <property type="match status" value="1"/>
</dbReference>
<dbReference type="CDD" id="cd15210">
    <property type="entry name" value="7tmA_GPR84-like"/>
    <property type="match status" value="1"/>
</dbReference>
<dbReference type="SMART" id="SM01381">
    <property type="entry name" value="7TM_GPCR_Srsx"/>
    <property type="match status" value="1"/>
</dbReference>
<dbReference type="AlphaFoldDB" id="A0A195F9A1"/>
<evidence type="ECO:0000256" key="5">
    <source>
        <dbReference type="ARBA" id="ARBA00022989"/>
    </source>
</evidence>
<feature type="transmembrane region" description="Helical" evidence="11">
    <location>
        <begin position="159"/>
        <end position="180"/>
    </location>
</feature>
<evidence type="ECO:0000256" key="8">
    <source>
        <dbReference type="ARBA" id="ARBA00023170"/>
    </source>
</evidence>
<evidence type="ECO:0000256" key="6">
    <source>
        <dbReference type="ARBA" id="ARBA00023040"/>
    </source>
</evidence>
<dbReference type="PROSITE" id="PS50262">
    <property type="entry name" value="G_PROTEIN_RECEP_F1_2"/>
    <property type="match status" value="1"/>
</dbReference>
<dbReference type="OrthoDB" id="10044919at2759"/>
<reference evidence="13 14" key="1">
    <citation type="submission" date="2016-03" db="EMBL/GenBank/DDBJ databases">
        <title>Trachymyrmex septentrionalis WGS genome.</title>
        <authorList>
            <person name="Nygaard S."/>
            <person name="Hu H."/>
            <person name="Boomsma J."/>
            <person name="Zhang G."/>
        </authorList>
    </citation>
    <scope>NUCLEOTIDE SEQUENCE [LARGE SCALE GENOMIC DNA]</scope>
    <source>
        <strain evidence="13">Tsep2-gDNA-1</strain>
        <tissue evidence="13">Whole body</tissue>
    </source>
</reference>
<keyword evidence="8 10" id="KW-0675">Receptor</keyword>
<name>A0A195F9A1_9HYME</name>
<dbReference type="STRING" id="34720.A0A195F9A1"/>
<feature type="transmembrane region" description="Helical" evidence="11">
    <location>
        <begin position="461"/>
        <end position="479"/>
    </location>
</feature>
<gene>
    <name evidence="13" type="ORF">ALC56_08809</name>
</gene>
<accession>A0A195F9A1</accession>
<keyword evidence="7 11" id="KW-0472">Membrane</keyword>
<dbReference type="PANTHER" id="PTHR24228">
    <property type="entry name" value="B2 BRADYKININ RECEPTOR/ANGIOTENSIN II RECEPTOR"/>
    <property type="match status" value="1"/>
</dbReference>
<evidence type="ECO:0000313" key="14">
    <source>
        <dbReference type="Proteomes" id="UP000078541"/>
    </source>
</evidence>
<evidence type="ECO:0000256" key="3">
    <source>
        <dbReference type="ARBA" id="ARBA00022475"/>
    </source>
</evidence>
<dbReference type="Proteomes" id="UP000078541">
    <property type="component" value="Unassembled WGS sequence"/>
</dbReference>
<keyword evidence="5 11" id="KW-1133">Transmembrane helix</keyword>
<dbReference type="GO" id="GO:0004930">
    <property type="term" value="F:G protein-coupled receptor activity"/>
    <property type="evidence" value="ECO:0007669"/>
    <property type="project" value="UniProtKB-KW"/>
</dbReference>
<feature type="domain" description="G-protein coupled receptors family 1 profile" evidence="12">
    <location>
        <begin position="60"/>
        <end position="515"/>
    </location>
</feature>
<evidence type="ECO:0000256" key="9">
    <source>
        <dbReference type="ARBA" id="ARBA00023224"/>
    </source>
</evidence>
<dbReference type="SUPFAM" id="SSF81321">
    <property type="entry name" value="Family A G protein-coupled receptor-like"/>
    <property type="match status" value="1"/>
</dbReference>
<dbReference type="PRINTS" id="PR00237">
    <property type="entry name" value="GPCRRHODOPSN"/>
</dbReference>
<feature type="transmembrane region" description="Helical" evidence="11">
    <location>
        <begin position="81"/>
        <end position="101"/>
    </location>
</feature>
<evidence type="ECO:0000256" key="11">
    <source>
        <dbReference type="SAM" id="Phobius"/>
    </source>
</evidence>
<dbReference type="KEGG" id="tsep:108750534"/>
<feature type="transmembrane region" description="Helical" evidence="11">
    <location>
        <begin position="499"/>
        <end position="518"/>
    </location>
</feature>
<dbReference type="PANTHER" id="PTHR24228:SF74">
    <property type="entry name" value="G-PROTEIN COUPLED RECEPTORS FAMILY 1 PROFILE DOMAIN-CONTAINING PROTEIN"/>
    <property type="match status" value="1"/>
</dbReference>
<comment type="subcellular location">
    <subcellularLocation>
        <location evidence="1">Cell membrane</location>
        <topology evidence="1">Multi-pass membrane protein</topology>
    </subcellularLocation>
</comment>
<dbReference type="InterPro" id="IPR017452">
    <property type="entry name" value="GPCR_Rhodpsn_7TM"/>
</dbReference>
<dbReference type="EMBL" id="KQ981727">
    <property type="protein sequence ID" value="KYN37018.1"/>
    <property type="molecule type" value="Genomic_DNA"/>
</dbReference>
<keyword evidence="14" id="KW-1185">Reference proteome</keyword>
<evidence type="ECO:0000256" key="10">
    <source>
        <dbReference type="RuleBase" id="RU000688"/>
    </source>
</evidence>
<keyword evidence="9 10" id="KW-0807">Transducer</keyword>